<comment type="caution">
    <text evidence="1">The sequence shown here is derived from an EMBL/GenBank/DDBJ whole genome shotgun (WGS) entry which is preliminary data.</text>
</comment>
<reference evidence="1 2" key="1">
    <citation type="journal article" date="2013" name="Genome Announc.">
        <title>First draft genome sequence from a member of the genus agrococcus, isolated from modern microbialites.</title>
        <authorList>
            <person name="White R.A.III."/>
            <person name="Grassa C.J."/>
            <person name="Suttle C.A."/>
        </authorList>
    </citation>
    <scope>NUCLEOTIDE SEQUENCE [LARGE SCALE GENOMIC DNA]</scope>
    <source>
        <strain evidence="1 2">RW1</strain>
    </source>
</reference>
<sequence>MSWGGFFYPHTVIVRDRRQVAGMGSTLGEPRTLRAEVKDEAQLVRDASGAEVVSSSQVTVPLDANVAPGAQVTLWPGTPQERTAGVLNVARNENAAPLDSFLLLTLK</sequence>
<accession>U1MS94</accession>
<protein>
    <submittedName>
        <fullName evidence="1">Uncharacterized protein</fullName>
    </submittedName>
</protein>
<proteinExistence type="predicted"/>
<keyword evidence="2" id="KW-1185">Reference proteome</keyword>
<evidence type="ECO:0000313" key="1">
    <source>
        <dbReference type="EMBL" id="ERG63535.1"/>
    </source>
</evidence>
<name>U1MS94_9MICO</name>
<dbReference type="Proteomes" id="UP000016462">
    <property type="component" value="Unassembled WGS sequence"/>
</dbReference>
<dbReference type="OrthoDB" id="5082334at2"/>
<dbReference type="AlphaFoldDB" id="U1MS94"/>
<dbReference type="RefSeq" id="WP_021011285.1">
    <property type="nucleotide sequence ID" value="NZ_ASHR01000031.1"/>
</dbReference>
<dbReference type="EMBL" id="ASHR01000031">
    <property type="protein sequence ID" value="ERG63535.1"/>
    <property type="molecule type" value="Genomic_DNA"/>
</dbReference>
<evidence type="ECO:0000313" key="2">
    <source>
        <dbReference type="Proteomes" id="UP000016462"/>
    </source>
</evidence>
<gene>
    <name evidence="1" type="ORF">L332_03595</name>
</gene>
<organism evidence="1 2">
    <name type="scientific">Agrococcus pavilionensis RW1</name>
    <dbReference type="NCBI Taxonomy" id="1330458"/>
    <lineage>
        <taxon>Bacteria</taxon>
        <taxon>Bacillati</taxon>
        <taxon>Actinomycetota</taxon>
        <taxon>Actinomycetes</taxon>
        <taxon>Micrococcales</taxon>
        <taxon>Microbacteriaceae</taxon>
        <taxon>Agrococcus</taxon>
    </lineage>
</organism>